<evidence type="ECO:0000313" key="2">
    <source>
        <dbReference type="EMBL" id="KAG5516990.1"/>
    </source>
</evidence>
<keyword evidence="1" id="KW-1133">Transmembrane helix</keyword>
<feature type="transmembrane region" description="Helical" evidence="1">
    <location>
        <begin position="130"/>
        <end position="153"/>
    </location>
</feature>
<dbReference type="Gene3D" id="3.40.190.10">
    <property type="entry name" value="Periplasmic binding protein-like II"/>
    <property type="match status" value="1"/>
</dbReference>
<organism evidence="2 3">
    <name type="scientific">Rhododendron griersonianum</name>
    <dbReference type="NCBI Taxonomy" id="479676"/>
    <lineage>
        <taxon>Eukaryota</taxon>
        <taxon>Viridiplantae</taxon>
        <taxon>Streptophyta</taxon>
        <taxon>Embryophyta</taxon>
        <taxon>Tracheophyta</taxon>
        <taxon>Spermatophyta</taxon>
        <taxon>Magnoliopsida</taxon>
        <taxon>eudicotyledons</taxon>
        <taxon>Gunneridae</taxon>
        <taxon>Pentapetalae</taxon>
        <taxon>asterids</taxon>
        <taxon>Ericales</taxon>
        <taxon>Ericaceae</taxon>
        <taxon>Ericoideae</taxon>
        <taxon>Rhodoreae</taxon>
        <taxon>Rhododendron</taxon>
    </lineage>
</organism>
<proteinExistence type="predicted"/>
<dbReference type="PANTHER" id="PTHR18966">
    <property type="entry name" value="IONOTROPIC GLUTAMATE RECEPTOR"/>
    <property type="match status" value="1"/>
</dbReference>
<evidence type="ECO:0000256" key="1">
    <source>
        <dbReference type="SAM" id="Phobius"/>
    </source>
</evidence>
<dbReference type="Proteomes" id="UP000823749">
    <property type="component" value="Chromosome 13"/>
</dbReference>
<keyword evidence="1" id="KW-0472">Membrane</keyword>
<evidence type="ECO:0008006" key="4">
    <source>
        <dbReference type="Google" id="ProtNLM"/>
    </source>
</evidence>
<accession>A0AAV6HSL7</accession>
<gene>
    <name evidence="2" type="ORF">RHGRI_037661</name>
</gene>
<protein>
    <recommendedName>
        <fullName evidence="4">Ionotropic glutamate receptor</fullName>
    </recommendedName>
</protein>
<sequence length="210" mass="23778">MLTIPRLQPIRWSPTTKVGCGVLMRKYVRDVLHYKGVNLFTHEDEYRQAFEVANISAAFLEIPYAKIFQKGSSLVANVSKAILKLSEDGTLKRLEEKWLTPNKACLKSYQNMKQNFMTEENVDSLSLRSFWGLFLFSIGTSSVCCLLFLGHLLRNYGCHQSSQVAPNVNAGNDSVSVKTVRMARYLMNAKIRSSWRSPSSGRVVPETEMT</sequence>
<evidence type="ECO:0000313" key="3">
    <source>
        <dbReference type="Proteomes" id="UP000823749"/>
    </source>
</evidence>
<keyword evidence="1" id="KW-0812">Transmembrane</keyword>
<name>A0AAV6HSL7_9ERIC</name>
<dbReference type="AlphaFoldDB" id="A0AAV6HSL7"/>
<comment type="caution">
    <text evidence="2">The sequence shown here is derived from an EMBL/GenBank/DDBJ whole genome shotgun (WGS) entry which is preliminary data.</text>
</comment>
<dbReference type="InterPro" id="IPR015683">
    <property type="entry name" value="Ionotropic_Glu_rcpt"/>
</dbReference>
<reference evidence="2 3" key="1">
    <citation type="submission" date="2020-08" db="EMBL/GenBank/DDBJ databases">
        <title>Plant Genome Project.</title>
        <authorList>
            <person name="Zhang R.-G."/>
        </authorList>
    </citation>
    <scope>NUCLEOTIDE SEQUENCE [LARGE SCALE GENOMIC DNA]</scope>
    <source>
        <strain evidence="2">WSP0</strain>
        <tissue evidence="2">Leaf</tissue>
    </source>
</reference>
<dbReference type="SUPFAM" id="SSF53850">
    <property type="entry name" value="Periplasmic binding protein-like II"/>
    <property type="match status" value="1"/>
</dbReference>
<dbReference type="EMBL" id="JACTNZ010000013">
    <property type="protein sequence ID" value="KAG5516990.1"/>
    <property type="molecule type" value="Genomic_DNA"/>
</dbReference>
<keyword evidence="3" id="KW-1185">Reference proteome</keyword>